<dbReference type="RefSeq" id="WP_345219376.1">
    <property type="nucleotide sequence ID" value="NZ_BAAAXE010000002.1"/>
</dbReference>
<dbReference type="PANTHER" id="PTHR35801">
    <property type="entry name" value="PHOSPHOSERINE PHOSPHATASE RSBX"/>
    <property type="match status" value="1"/>
</dbReference>
<dbReference type="PANTHER" id="PTHR35801:SF1">
    <property type="entry name" value="PHOSPHOSERINE PHOSPHATASE RSBX"/>
    <property type="match status" value="1"/>
</dbReference>
<dbReference type="Proteomes" id="UP001589718">
    <property type="component" value="Unassembled WGS sequence"/>
</dbReference>
<dbReference type="Pfam" id="PF13581">
    <property type="entry name" value="HATPase_c_2"/>
    <property type="match status" value="1"/>
</dbReference>
<gene>
    <name evidence="2" type="ORF">ACFFTU_01600</name>
</gene>
<dbReference type="Gene3D" id="3.30.565.10">
    <property type="entry name" value="Histidine kinase-like ATPase, C-terminal domain"/>
    <property type="match status" value="1"/>
</dbReference>
<dbReference type="Gene3D" id="3.60.40.10">
    <property type="entry name" value="PPM-type phosphatase domain"/>
    <property type="match status" value="1"/>
</dbReference>
<reference evidence="2 3" key="1">
    <citation type="submission" date="2024-09" db="EMBL/GenBank/DDBJ databases">
        <authorList>
            <person name="Sun Q."/>
            <person name="Mori K."/>
        </authorList>
    </citation>
    <scope>NUCLEOTIDE SEQUENCE [LARGE SCALE GENOMIC DNA]</scope>
    <source>
        <strain evidence="2 3">JCM 4362</strain>
    </source>
</reference>
<evidence type="ECO:0000313" key="2">
    <source>
        <dbReference type="EMBL" id="MFB9518647.1"/>
    </source>
</evidence>
<evidence type="ECO:0000313" key="3">
    <source>
        <dbReference type="Proteomes" id="UP001589718"/>
    </source>
</evidence>
<dbReference type="GO" id="GO:0005524">
    <property type="term" value="F:ATP binding"/>
    <property type="evidence" value="ECO:0007669"/>
    <property type="project" value="UniProtKB-KW"/>
</dbReference>
<dbReference type="SUPFAM" id="SSF55874">
    <property type="entry name" value="ATPase domain of HSP90 chaperone/DNA topoisomerase II/histidine kinase"/>
    <property type="match status" value="1"/>
</dbReference>
<dbReference type="SMART" id="SM00331">
    <property type="entry name" value="PP2C_SIG"/>
    <property type="match status" value="1"/>
</dbReference>
<dbReference type="InterPro" id="IPR036890">
    <property type="entry name" value="HATPase_C_sf"/>
</dbReference>
<dbReference type="Pfam" id="PF07228">
    <property type="entry name" value="SpoIIE"/>
    <property type="match status" value="1"/>
</dbReference>
<keyword evidence="3" id="KW-1185">Reference proteome</keyword>
<dbReference type="InterPro" id="IPR039248">
    <property type="entry name" value="Ptase_RsbX"/>
</dbReference>
<feature type="domain" description="PPM-type phosphatase" evidence="1">
    <location>
        <begin position="177"/>
        <end position="357"/>
    </location>
</feature>
<organism evidence="2 3">
    <name type="scientific">Streptomyces cremeus</name>
    <dbReference type="NCBI Taxonomy" id="66881"/>
    <lineage>
        <taxon>Bacteria</taxon>
        <taxon>Bacillati</taxon>
        <taxon>Actinomycetota</taxon>
        <taxon>Actinomycetes</taxon>
        <taxon>Kitasatosporales</taxon>
        <taxon>Streptomycetaceae</taxon>
        <taxon>Streptomyces</taxon>
    </lineage>
</organism>
<dbReference type="InterPro" id="IPR001932">
    <property type="entry name" value="PPM-type_phosphatase-like_dom"/>
</dbReference>
<dbReference type="InterPro" id="IPR036457">
    <property type="entry name" value="PPM-type-like_dom_sf"/>
</dbReference>
<accession>A0ABV5P617</accession>
<sequence>MNAPLLSAAEDVVWLRAGEALAASARREAGALAHRLGMSADRVARIELAATEAATNLLRHADDGSLILRVSRAADGAALEILALDTGPGIPDIDAALRDGHSGGGTLGIGLGAISRLSDDFDVHSLDGRGTLVLARFWAPAAAGDVGSRSARAAARHVAGLTRPISGETVCGDAWAARADLAETPGLSGERPPGRVTAMMCDGLGHGPLAARASERARQVFQNSTRTGLRDILQEIHLALRGTRGAAVCLVSADFAARRVEACGAGNVSAFVVDGQRRTALISLPGIVGSHLPSLRVFDAPLPPGATVVVHSDGLKDRWAPGDFPGLFTRQPIMIAGQILGQAGVRRDDAGIVVITTPAS</sequence>
<dbReference type="EMBL" id="JBHMCR010000001">
    <property type="protein sequence ID" value="MFB9518647.1"/>
    <property type="molecule type" value="Genomic_DNA"/>
</dbReference>
<keyword evidence="2" id="KW-0547">Nucleotide-binding</keyword>
<keyword evidence="2" id="KW-0067">ATP-binding</keyword>
<proteinExistence type="predicted"/>
<dbReference type="SUPFAM" id="SSF81606">
    <property type="entry name" value="PP2C-like"/>
    <property type="match status" value="1"/>
</dbReference>
<protein>
    <submittedName>
        <fullName evidence="2">ATP-binding SpoIIE family protein phosphatase</fullName>
    </submittedName>
</protein>
<name>A0ABV5P617_STRCM</name>
<dbReference type="CDD" id="cd16934">
    <property type="entry name" value="HATPase_RsbT-like"/>
    <property type="match status" value="1"/>
</dbReference>
<evidence type="ECO:0000259" key="1">
    <source>
        <dbReference type="SMART" id="SM00331"/>
    </source>
</evidence>
<dbReference type="InterPro" id="IPR003594">
    <property type="entry name" value="HATPase_dom"/>
</dbReference>
<comment type="caution">
    <text evidence="2">The sequence shown here is derived from an EMBL/GenBank/DDBJ whole genome shotgun (WGS) entry which is preliminary data.</text>
</comment>